<evidence type="ECO:0000313" key="10">
    <source>
        <dbReference type="Proteomes" id="UP000722791"/>
    </source>
</evidence>
<organism evidence="9 10">
    <name type="scientific">Volvox reticuliferus</name>
    <dbReference type="NCBI Taxonomy" id="1737510"/>
    <lineage>
        <taxon>Eukaryota</taxon>
        <taxon>Viridiplantae</taxon>
        <taxon>Chlorophyta</taxon>
        <taxon>core chlorophytes</taxon>
        <taxon>Chlorophyceae</taxon>
        <taxon>CS clade</taxon>
        <taxon>Chlamydomonadales</taxon>
        <taxon>Volvocaceae</taxon>
        <taxon>Volvox</taxon>
    </lineage>
</organism>
<gene>
    <name evidence="9" type="ORF">Vretimale_5494</name>
</gene>
<protein>
    <recommendedName>
        <fullName evidence="7">Large ribosomal subunit protein mL54</fullName>
    </recommendedName>
</protein>
<evidence type="ECO:0000256" key="1">
    <source>
        <dbReference type="ARBA" id="ARBA00004173"/>
    </source>
</evidence>
<accession>A0A8J4LJU6</accession>
<evidence type="ECO:0000256" key="2">
    <source>
        <dbReference type="ARBA" id="ARBA00022946"/>
    </source>
</evidence>
<dbReference type="Pfam" id="PF08561">
    <property type="entry name" value="Ribosomal_L37"/>
    <property type="match status" value="1"/>
</dbReference>
<feature type="region of interest" description="Disordered" evidence="8">
    <location>
        <begin position="21"/>
        <end position="41"/>
    </location>
</feature>
<evidence type="ECO:0000256" key="7">
    <source>
        <dbReference type="ARBA" id="ARBA00035179"/>
    </source>
</evidence>
<feature type="compositionally biased region" description="Basic and acidic residues" evidence="8">
    <location>
        <begin position="32"/>
        <end position="41"/>
    </location>
</feature>
<dbReference type="InterPro" id="IPR013870">
    <property type="entry name" value="Ribosomal_mL54"/>
</dbReference>
<evidence type="ECO:0000256" key="4">
    <source>
        <dbReference type="ARBA" id="ARBA00023128"/>
    </source>
</evidence>
<dbReference type="PANTHER" id="PTHR28595">
    <property type="entry name" value="39S RIBOSOMAL PROTEIN L54, MITOCHONDRIAL"/>
    <property type="match status" value="1"/>
</dbReference>
<dbReference type="Proteomes" id="UP000722791">
    <property type="component" value="Unassembled WGS sequence"/>
</dbReference>
<name>A0A8J4LJU6_9CHLO</name>
<comment type="caution">
    <text evidence="9">The sequence shown here is derived from an EMBL/GenBank/DDBJ whole genome shotgun (WGS) entry which is preliminary data.</text>
</comment>
<dbReference type="EMBL" id="BNCQ01000007">
    <property type="protein sequence ID" value="GIM00354.1"/>
    <property type="molecule type" value="Genomic_DNA"/>
</dbReference>
<dbReference type="AlphaFoldDB" id="A0A8J4LJU6"/>
<evidence type="ECO:0000256" key="8">
    <source>
        <dbReference type="SAM" id="MobiDB-lite"/>
    </source>
</evidence>
<keyword evidence="5" id="KW-0687">Ribonucleoprotein</keyword>
<comment type="similarity">
    <text evidence="6">Belongs to the mitochondrion-specific ribosomal protein mL54 family.</text>
</comment>
<keyword evidence="4" id="KW-0496">Mitochondrion</keyword>
<evidence type="ECO:0000313" key="9">
    <source>
        <dbReference type="EMBL" id="GIM00354.1"/>
    </source>
</evidence>
<evidence type="ECO:0000256" key="6">
    <source>
        <dbReference type="ARBA" id="ARBA00033752"/>
    </source>
</evidence>
<reference evidence="9" key="1">
    <citation type="journal article" date="2021" name="Proc. Natl. Acad. Sci. U.S.A.">
        <title>Three genomes in the algal genus Volvox reveal the fate of a haploid sex-determining region after a transition to homothallism.</title>
        <authorList>
            <person name="Yamamoto K."/>
            <person name="Hamaji T."/>
            <person name="Kawai-Toyooka H."/>
            <person name="Matsuzaki R."/>
            <person name="Takahashi F."/>
            <person name="Nishimura Y."/>
            <person name="Kawachi M."/>
            <person name="Noguchi H."/>
            <person name="Minakuchi Y."/>
            <person name="Umen J.G."/>
            <person name="Toyoda A."/>
            <person name="Nozaki H."/>
        </authorList>
    </citation>
    <scope>NUCLEOTIDE SEQUENCE</scope>
    <source>
        <strain evidence="9">NIES-3785</strain>
    </source>
</reference>
<evidence type="ECO:0000256" key="5">
    <source>
        <dbReference type="ARBA" id="ARBA00023274"/>
    </source>
</evidence>
<evidence type="ECO:0000256" key="3">
    <source>
        <dbReference type="ARBA" id="ARBA00022980"/>
    </source>
</evidence>
<proteinExistence type="inferred from homology"/>
<dbReference type="GO" id="GO:0005762">
    <property type="term" value="C:mitochondrial large ribosomal subunit"/>
    <property type="evidence" value="ECO:0007669"/>
    <property type="project" value="TreeGrafter"/>
</dbReference>
<keyword evidence="2" id="KW-0809">Transit peptide</keyword>
<dbReference type="GO" id="GO:0003735">
    <property type="term" value="F:structural constituent of ribosome"/>
    <property type="evidence" value="ECO:0007669"/>
    <property type="project" value="TreeGrafter"/>
</dbReference>
<keyword evidence="3" id="KW-0689">Ribosomal protein</keyword>
<sequence>MSLIVGGLRSRWSALIGLHLRAPLPPSGGKKGSKDRGPRKIGELSTEVATGCGLMKNEPDPPIRPDNEYPEWLFKLLEPRPTIKELEKMYQEGGLTVEELRRLWRLKNKERIKESNFMKAKS</sequence>
<dbReference type="PANTHER" id="PTHR28595:SF1">
    <property type="entry name" value="LARGE RIBOSOMAL SUBUNIT PROTEIN ML54"/>
    <property type="match status" value="1"/>
</dbReference>
<comment type="subcellular location">
    <subcellularLocation>
        <location evidence="1">Mitochondrion</location>
    </subcellularLocation>
</comment>